<dbReference type="GO" id="GO:0016747">
    <property type="term" value="F:acyltransferase activity, transferring groups other than amino-acyl groups"/>
    <property type="evidence" value="ECO:0007669"/>
    <property type="project" value="InterPro"/>
</dbReference>
<proteinExistence type="predicted"/>
<evidence type="ECO:0000313" key="2">
    <source>
        <dbReference type="EMBL" id="GET19899.1"/>
    </source>
</evidence>
<dbReference type="Proteomes" id="UP000396862">
    <property type="component" value="Unassembled WGS sequence"/>
</dbReference>
<dbReference type="AlphaFoldDB" id="A0A2P8CJX8"/>
<accession>A0A2P8CJX8</accession>
<name>A0A2P8CJX8_9BACT</name>
<dbReference type="Proteomes" id="UP000240621">
    <property type="component" value="Unassembled WGS sequence"/>
</dbReference>
<evidence type="ECO:0000313" key="3">
    <source>
        <dbReference type="EMBL" id="PSK85277.1"/>
    </source>
</evidence>
<comment type="caution">
    <text evidence="3">The sequence shown here is derived from an EMBL/GenBank/DDBJ whole genome shotgun (WGS) entry which is preliminary data.</text>
</comment>
<organism evidence="3 4">
    <name type="scientific">Prolixibacter denitrificans</name>
    <dbReference type="NCBI Taxonomy" id="1541063"/>
    <lineage>
        <taxon>Bacteria</taxon>
        <taxon>Pseudomonadati</taxon>
        <taxon>Bacteroidota</taxon>
        <taxon>Bacteroidia</taxon>
        <taxon>Marinilabiliales</taxon>
        <taxon>Prolixibacteraceae</taxon>
        <taxon>Prolixibacter</taxon>
    </lineage>
</organism>
<evidence type="ECO:0000313" key="5">
    <source>
        <dbReference type="Proteomes" id="UP000396862"/>
    </source>
</evidence>
<dbReference type="Gene3D" id="3.40.630.30">
    <property type="match status" value="1"/>
</dbReference>
<dbReference type="EMBL" id="BLAU01000001">
    <property type="protein sequence ID" value="GET19899.1"/>
    <property type="molecule type" value="Genomic_DNA"/>
</dbReference>
<dbReference type="Pfam" id="PF00583">
    <property type="entry name" value="Acetyltransf_1"/>
    <property type="match status" value="1"/>
</dbReference>
<gene>
    <name evidence="3" type="ORF">CLV93_101230</name>
    <name evidence="2" type="ORF">JCM18694_01450</name>
</gene>
<dbReference type="RefSeq" id="WP_106540333.1">
    <property type="nucleotide sequence ID" value="NZ_BLAU01000001.1"/>
</dbReference>
<dbReference type="SUPFAM" id="SSF55729">
    <property type="entry name" value="Acyl-CoA N-acyltransferases (Nat)"/>
    <property type="match status" value="1"/>
</dbReference>
<dbReference type="PROSITE" id="PS51186">
    <property type="entry name" value="GNAT"/>
    <property type="match status" value="1"/>
</dbReference>
<dbReference type="InterPro" id="IPR016181">
    <property type="entry name" value="Acyl_CoA_acyltransferase"/>
</dbReference>
<reference evidence="3 4" key="1">
    <citation type="submission" date="2018-03" db="EMBL/GenBank/DDBJ databases">
        <title>Genomic Encyclopedia of Archaeal and Bacterial Type Strains, Phase II (KMG-II): from individual species to whole genera.</title>
        <authorList>
            <person name="Goeker M."/>
        </authorList>
    </citation>
    <scope>NUCLEOTIDE SEQUENCE [LARGE SCALE GENOMIC DNA]</scope>
    <source>
        <strain evidence="3 4">DSM 27267</strain>
    </source>
</reference>
<protein>
    <submittedName>
        <fullName evidence="3">N-acetylglutamate synthase-like GNAT family acetyltransferase</fullName>
    </submittedName>
    <submittedName>
        <fullName evidence="2">N-acetyltransferase</fullName>
    </submittedName>
</protein>
<evidence type="ECO:0000259" key="1">
    <source>
        <dbReference type="PROSITE" id="PS51186"/>
    </source>
</evidence>
<keyword evidence="3" id="KW-0808">Transferase</keyword>
<dbReference type="InterPro" id="IPR000182">
    <property type="entry name" value="GNAT_dom"/>
</dbReference>
<dbReference type="CDD" id="cd04301">
    <property type="entry name" value="NAT_SF"/>
    <property type="match status" value="1"/>
</dbReference>
<dbReference type="OrthoDB" id="9812988at2"/>
<feature type="domain" description="N-acetyltransferase" evidence="1">
    <location>
        <begin position="23"/>
        <end position="159"/>
    </location>
</feature>
<dbReference type="EMBL" id="PYGC01000001">
    <property type="protein sequence ID" value="PSK85277.1"/>
    <property type="molecule type" value="Genomic_DNA"/>
</dbReference>
<reference evidence="2 5" key="2">
    <citation type="submission" date="2019-10" db="EMBL/GenBank/DDBJ databases">
        <title>Prolixibacter strains distinguished by the presence of nitrate reductase genes were adept at nitrate-dependent anaerobic corrosion of metallic iron and carbon steel.</title>
        <authorList>
            <person name="Iino T."/>
            <person name="Shono N."/>
            <person name="Ito K."/>
            <person name="Nakamura R."/>
            <person name="Sueoka K."/>
            <person name="Harayama S."/>
            <person name="Ohkuma M."/>
        </authorList>
    </citation>
    <scope>NUCLEOTIDE SEQUENCE [LARGE SCALE GENOMIC DNA]</scope>
    <source>
        <strain evidence="2 5">MIC1-1</strain>
    </source>
</reference>
<keyword evidence="5" id="KW-1185">Reference proteome</keyword>
<evidence type="ECO:0000313" key="4">
    <source>
        <dbReference type="Proteomes" id="UP000240621"/>
    </source>
</evidence>
<sequence>MFPLKKNNKNEKDAIKVVVAGEEHIKYVDEVNDAIDLASKERGTGIARRTHEYIESKIKEGKAIIAIDGDKFAGFCYIETFGTNKFVANSGLIVPREYRGHGLARRIKQRAFELSRSKFPEAKIFGLTTGLAVMKINSDLGYKPVTFSELTDDEQFWKGCQSCVNYDILQRTSRSKCLCTGMLYDPAWKNGNGKKGKTPFQVFREWVDKRKAEKQALAENKNGKKSE</sequence>